<keyword evidence="2" id="KW-0813">Transport</keyword>
<dbReference type="EMBL" id="BMYX01000022">
    <property type="protein sequence ID" value="GGY26225.1"/>
    <property type="molecule type" value="Genomic_DNA"/>
</dbReference>
<keyword evidence="5 7" id="KW-1133">Transmembrane helix</keyword>
<feature type="transmembrane region" description="Helical" evidence="7">
    <location>
        <begin position="403"/>
        <end position="429"/>
    </location>
</feature>
<reference evidence="8" key="1">
    <citation type="journal article" date="2014" name="Int. J. Syst. Evol. Microbiol.">
        <title>Complete genome sequence of Corynebacterium casei LMG S-19264T (=DSM 44701T), isolated from a smear-ripened cheese.</title>
        <authorList>
            <consortium name="US DOE Joint Genome Institute (JGI-PGF)"/>
            <person name="Walter F."/>
            <person name="Albersmeier A."/>
            <person name="Kalinowski J."/>
            <person name="Ruckert C."/>
        </authorList>
    </citation>
    <scope>NUCLEOTIDE SEQUENCE</scope>
    <source>
        <strain evidence="8">KCTC 32182</strain>
    </source>
</reference>
<dbReference type="GO" id="GO:0022857">
    <property type="term" value="F:transmembrane transporter activity"/>
    <property type="evidence" value="ECO:0007669"/>
    <property type="project" value="InterPro"/>
</dbReference>
<feature type="transmembrane region" description="Helical" evidence="7">
    <location>
        <begin position="120"/>
        <end position="140"/>
    </location>
</feature>
<evidence type="ECO:0000256" key="3">
    <source>
        <dbReference type="ARBA" id="ARBA00022475"/>
    </source>
</evidence>
<keyword evidence="3" id="KW-1003">Cell membrane</keyword>
<dbReference type="Gene3D" id="1.20.1740.10">
    <property type="entry name" value="Amino acid/polyamine transporter I"/>
    <property type="match status" value="1"/>
</dbReference>
<keyword evidence="6 7" id="KW-0472">Membrane</keyword>
<feature type="transmembrane region" description="Helical" evidence="7">
    <location>
        <begin position="152"/>
        <end position="172"/>
    </location>
</feature>
<dbReference type="GO" id="GO:0005886">
    <property type="term" value="C:plasma membrane"/>
    <property type="evidence" value="ECO:0007669"/>
    <property type="project" value="UniProtKB-SubCell"/>
</dbReference>
<protein>
    <submittedName>
        <fullName evidence="8">Amino acid transporter</fullName>
    </submittedName>
</protein>
<feature type="transmembrane region" description="Helical" evidence="7">
    <location>
        <begin position="280"/>
        <end position="303"/>
    </location>
</feature>
<evidence type="ECO:0000256" key="7">
    <source>
        <dbReference type="SAM" id="Phobius"/>
    </source>
</evidence>
<feature type="transmembrane region" description="Helical" evidence="7">
    <location>
        <begin position="359"/>
        <end position="383"/>
    </location>
</feature>
<comment type="subcellular location">
    <subcellularLocation>
        <location evidence="1">Cell membrane</location>
        <topology evidence="1">Multi-pass membrane protein</topology>
    </subcellularLocation>
</comment>
<dbReference type="PANTHER" id="PTHR42770:SF15">
    <property type="entry name" value="GLUTAMATE_GAMMA-AMINOBUTYRATE ANTIPORTER-RELATED"/>
    <property type="match status" value="1"/>
</dbReference>
<feature type="transmembrane region" description="Helical" evidence="7">
    <location>
        <begin position="12"/>
        <end position="32"/>
    </location>
</feature>
<keyword evidence="4 7" id="KW-0812">Transmembrane</keyword>
<dbReference type="Pfam" id="PF13520">
    <property type="entry name" value="AA_permease_2"/>
    <property type="match status" value="1"/>
</dbReference>
<evidence type="ECO:0000313" key="8">
    <source>
        <dbReference type="EMBL" id="GGY26225.1"/>
    </source>
</evidence>
<accession>A0A918P6I0</accession>
<keyword evidence="9" id="KW-1185">Reference proteome</keyword>
<feature type="transmembrane region" description="Helical" evidence="7">
    <location>
        <begin position="335"/>
        <end position="353"/>
    </location>
</feature>
<dbReference type="InterPro" id="IPR002293">
    <property type="entry name" value="AA/rel_permease1"/>
</dbReference>
<evidence type="ECO:0000256" key="5">
    <source>
        <dbReference type="ARBA" id="ARBA00022989"/>
    </source>
</evidence>
<evidence type="ECO:0000313" key="9">
    <source>
        <dbReference type="Proteomes" id="UP000645257"/>
    </source>
</evidence>
<dbReference type="Proteomes" id="UP000645257">
    <property type="component" value="Unassembled WGS sequence"/>
</dbReference>
<dbReference type="AlphaFoldDB" id="A0A918P6I0"/>
<sequence>MKEARVLTVTDIVVMNVVSIVSLRHIAGLASYGASAMVMWLMAACCLFLPMAMVCGELSTIWASDGGMFIWVREAFGKRIGWMVVAFYALSCLLYFPLMLQYALSTLAVALGGNLADHSLAIALASIAIFWLLTGLNILGMQWTRHINRFSMLLGVFIPVGILVVLAVVWLASGRTMQTPYPGSMTQWMPDMRRMDAIVYLSSTMFAFAGLEVAPMVAGRTRHPQRDFPRAILVSAVLIMLFYMVGTWCLNILHPSDNIDIVAGVAQALILATRTFGIPWLLPLMAVCLMIGTLGQVNAWMVGQIVMLQEASREYRILGTKITENHPVHGTPANALLAQAVIVTGLCLLALLSPSVQAAYWEFASLTMLCYFVPYLSIFAAYLRLLATRATHPRSFRIPGRILPVALPVVGLLAVLFSMVLCLVPPANLTLAGDLFTFAGKHVLTLFAVWLAADRLYRHATRRTAPQTAPGSPSPGR</sequence>
<feature type="transmembrane region" description="Helical" evidence="7">
    <location>
        <begin position="435"/>
        <end position="453"/>
    </location>
</feature>
<dbReference type="PIRSF" id="PIRSF006060">
    <property type="entry name" value="AA_transporter"/>
    <property type="match status" value="1"/>
</dbReference>
<feature type="transmembrane region" description="Helical" evidence="7">
    <location>
        <begin position="38"/>
        <end position="59"/>
    </location>
</feature>
<dbReference type="PANTHER" id="PTHR42770">
    <property type="entry name" value="AMINO ACID TRANSPORTER-RELATED"/>
    <property type="match status" value="1"/>
</dbReference>
<feature type="transmembrane region" description="Helical" evidence="7">
    <location>
        <begin position="80"/>
        <end position="100"/>
    </location>
</feature>
<name>A0A918P6I0_9NEIS</name>
<comment type="caution">
    <text evidence="8">The sequence shown here is derived from an EMBL/GenBank/DDBJ whole genome shotgun (WGS) entry which is preliminary data.</text>
</comment>
<dbReference type="RefSeq" id="WP_189536250.1">
    <property type="nucleotide sequence ID" value="NZ_BMYX01000022.1"/>
</dbReference>
<evidence type="ECO:0000256" key="1">
    <source>
        <dbReference type="ARBA" id="ARBA00004651"/>
    </source>
</evidence>
<feature type="transmembrane region" description="Helical" evidence="7">
    <location>
        <begin position="197"/>
        <end position="219"/>
    </location>
</feature>
<proteinExistence type="predicted"/>
<reference evidence="8" key="2">
    <citation type="submission" date="2020-09" db="EMBL/GenBank/DDBJ databases">
        <authorList>
            <person name="Sun Q."/>
            <person name="Kim S."/>
        </authorList>
    </citation>
    <scope>NUCLEOTIDE SEQUENCE</scope>
    <source>
        <strain evidence="8">KCTC 32182</strain>
    </source>
</reference>
<evidence type="ECO:0000256" key="4">
    <source>
        <dbReference type="ARBA" id="ARBA00022692"/>
    </source>
</evidence>
<evidence type="ECO:0000256" key="2">
    <source>
        <dbReference type="ARBA" id="ARBA00022448"/>
    </source>
</evidence>
<dbReference type="InterPro" id="IPR050367">
    <property type="entry name" value="APC_superfamily"/>
</dbReference>
<organism evidence="8 9">
    <name type="scientific">Paludibacterium paludis</name>
    <dbReference type="NCBI Taxonomy" id="1225769"/>
    <lineage>
        <taxon>Bacteria</taxon>
        <taxon>Pseudomonadati</taxon>
        <taxon>Pseudomonadota</taxon>
        <taxon>Betaproteobacteria</taxon>
        <taxon>Neisseriales</taxon>
        <taxon>Chromobacteriaceae</taxon>
        <taxon>Paludibacterium</taxon>
    </lineage>
</organism>
<feature type="transmembrane region" description="Helical" evidence="7">
    <location>
        <begin position="231"/>
        <end position="253"/>
    </location>
</feature>
<gene>
    <name evidence="8" type="ORF">GCM10011289_32330</name>
</gene>
<evidence type="ECO:0000256" key="6">
    <source>
        <dbReference type="ARBA" id="ARBA00023136"/>
    </source>
</evidence>